<dbReference type="Proteomes" id="UP000266260">
    <property type="component" value="Unassembled WGS sequence"/>
</dbReference>
<dbReference type="GO" id="GO:0015940">
    <property type="term" value="P:pantothenate biosynthetic process"/>
    <property type="evidence" value="ECO:0007669"/>
    <property type="project" value="UniProtKB-UniRule"/>
</dbReference>
<evidence type="ECO:0000256" key="2">
    <source>
        <dbReference type="ARBA" id="ARBA00008676"/>
    </source>
</evidence>
<feature type="binding site" evidence="7 10">
    <location>
        <position position="85"/>
    </location>
    <ligand>
        <name>Mg(2+)</name>
        <dbReference type="ChEBI" id="CHEBI:18420"/>
    </ligand>
</feature>
<comment type="caution">
    <text evidence="12">The sequence shown here is derived from an EMBL/GenBank/DDBJ whole genome shotgun (WGS) entry which is preliminary data.</text>
</comment>
<dbReference type="Proteomes" id="UP000266489">
    <property type="component" value="Unassembled WGS sequence"/>
</dbReference>
<dbReference type="InterPro" id="IPR003700">
    <property type="entry name" value="Pantoate_hydroxy_MeTrfase"/>
</dbReference>
<dbReference type="GO" id="GO:0005737">
    <property type="term" value="C:cytoplasm"/>
    <property type="evidence" value="ECO:0007669"/>
    <property type="project" value="UniProtKB-SubCell"/>
</dbReference>
<reference evidence="13 14" key="1">
    <citation type="submission" date="2018-09" db="EMBL/GenBank/DDBJ databases">
        <title>Discovery and Ecogenomic Context for Candidatus Cryosericales, a Global Caldiserica Order Active in Thawing Permafrost.</title>
        <authorList>
            <person name="Martinez M.A."/>
            <person name="Woodcroft B.J."/>
            <person name="Ignacio Espinoza J.C."/>
            <person name="Zayed A."/>
            <person name="Singleton C.M."/>
            <person name="Boyd J."/>
            <person name="Li Y.-F."/>
            <person name="Purvine S."/>
            <person name="Maughan H."/>
            <person name="Hodgkins S.B."/>
            <person name="Anderson D."/>
            <person name="Sederholm M."/>
            <person name="Temperton B."/>
            <person name="Saleska S.R."/>
            <person name="Tyson G.W."/>
            <person name="Rich V.I."/>
        </authorList>
    </citation>
    <scope>NUCLEOTIDE SEQUENCE [LARGE SCALE GENOMIC DNA]</scope>
    <source>
        <strain evidence="12 14">SMC5</strain>
        <strain evidence="11 13">SMC6</strain>
    </source>
</reference>
<protein>
    <recommendedName>
        <fullName evidence="7">3-methyl-2-oxobutanoate hydroxymethyltransferase</fullName>
        <ecNumber evidence="7">2.1.2.11</ecNumber>
    </recommendedName>
    <alternativeName>
        <fullName evidence="7">Ketopantoate hydroxymethyltransferase</fullName>
        <shortName evidence="7">KPHMT</shortName>
    </alternativeName>
</protein>
<comment type="subcellular location">
    <subcellularLocation>
        <location evidence="7">Cytoplasm</location>
    </subcellularLocation>
</comment>
<evidence type="ECO:0000256" key="6">
    <source>
        <dbReference type="ARBA" id="ARBA00056497"/>
    </source>
</evidence>
<dbReference type="EC" id="2.1.2.11" evidence="7"/>
<keyword evidence="12" id="KW-0489">Methyltransferase</keyword>
<dbReference type="PANTHER" id="PTHR20881">
    <property type="entry name" value="3-METHYL-2-OXOBUTANOATE HYDROXYMETHYLTRANSFERASE"/>
    <property type="match status" value="1"/>
</dbReference>
<dbReference type="RefSeq" id="WP_119120564.1">
    <property type="nucleotide sequence ID" value="NZ_QXIT01000141.1"/>
</dbReference>
<dbReference type="OrthoDB" id="9781789at2"/>
<dbReference type="AlphaFoldDB" id="A0A398D7X2"/>
<feature type="binding site" evidence="7 10">
    <location>
        <position position="46"/>
    </location>
    <ligand>
        <name>Mg(2+)</name>
        <dbReference type="ChEBI" id="CHEBI:18420"/>
    </ligand>
</feature>
<accession>A0A398D7X2</accession>
<comment type="subunit">
    <text evidence="3 7">Homodecamer; pentamer of dimers.</text>
</comment>
<sequence>MLKKKTILDFYNMKSKGEKVAWITAYDAPIAALAETSGLDMLLVGDSLGMCVCGYDGTVPVTMEQCLHHTRAVRTGAPNTFVIGDMPFLSYQVSVEEAVRNAGRFLKEAGADAIKLEGGVRVGRQIRAIADAGIVVFGHIGLTPQSSGQMGGYKAQGRTVESARLVIQDALAVQEAGAHFLLVEGVTPEVTRVIHEHLRIPVYSIGAGPEADGQLLIVSDLLGIFQAFTPHFVKKYAHLSDDIQRAFGEYCTEVRSGVFPDPEHVYNMKEGESDKLGALEQEMFGAKS</sequence>
<keyword evidence="7 10" id="KW-0479">Metal-binding</keyword>
<evidence type="ECO:0000313" key="11">
    <source>
        <dbReference type="EMBL" id="RIE07004.1"/>
    </source>
</evidence>
<gene>
    <name evidence="7 12" type="primary">panB</name>
    <name evidence="12" type="ORF">SMC5_09725</name>
    <name evidence="11" type="ORF">SMC6_08025</name>
</gene>
<evidence type="ECO:0000256" key="10">
    <source>
        <dbReference type="PIRSR" id="PIRSR000388-3"/>
    </source>
</evidence>
<evidence type="ECO:0000256" key="4">
    <source>
        <dbReference type="ARBA" id="ARBA00022655"/>
    </source>
</evidence>
<evidence type="ECO:0000256" key="9">
    <source>
        <dbReference type="PIRSR" id="PIRSR000388-2"/>
    </source>
</evidence>
<dbReference type="GO" id="GO:0000287">
    <property type="term" value="F:magnesium ion binding"/>
    <property type="evidence" value="ECO:0007669"/>
    <property type="project" value="TreeGrafter"/>
</dbReference>
<dbReference type="EMBL" id="QXIU01000235">
    <property type="protein sequence ID" value="RIE07461.1"/>
    <property type="molecule type" value="Genomic_DNA"/>
</dbReference>
<dbReference type="GO" id="GO:0003864">
    <property type="term" value="F:3-methyl-2-oxobutanoate hydroxymethyltransferase activity"/>
    <property type="evidence" value="ECO:0007669"/>
    <property type="project" value="UniProtKB-UniRule"/>
</dbReference>
<dbReference type="NCBIfam" id="TIGR00222">
    <property type="entry name" value="panB"/>
    <property type="match status" value="1"/>
</dbReference>
<keyword evidence="5 7" id="KW-0808">Transferase</keyword>
<keyword evidence="4 7" id="KW-0566">Pantothenate biosynthesis</keyword>
<keyword evidence="13" id="KW-1185">Reference proteome</keyword>
<dbReference type="SUPFAM" id="SSF51621">
    <property type="entry name" value="Phosphoenolpyruvate/pyruvate domain"/>
    <property type="match status" value="1"/>
</dbReference>
<evidence type="ECO:0000256" key="5">
    <source>
        <dbReference type="ARBA" id="ARBA00022679"/>
    </source>
</evidence>
<comment type="catalytic activity">
    <reaction evidence="7">
        <text>(6R)-5,10-methylene-5,6,7,8-tetrahydrofolate + 3-methyl-2-oxobutanoate + H2O = 2-dehydropantoate + (6S)-5,6,7,8-tetrahydrofolate</text>
        <dbReference type="Rhea" id="RHEA:11824"/>
        <dbReference type="ChEBI" id="CHEBI:11561"/>
        <dbReference type="ChEBI" id="CHEBI:11851"/>
        <dbReference type="ChEBI" id="CHEBI:15377"/>
        <dbReference type="ChEBI" id="CHEBI:15636"/>
        <dbReference type="ChEBI" id="CHEBI:57453"/>
        <dbReference type="EC" id="2.1.2.11"/>
    </reaction>
</comment>
<accession>A0A398D7C0</accession>
<keyword evidence="7 10" id="KW-0460">Magnesium</keyword>
<comment type="similarity">
    <text evidence="2 7">Belongs to the PanB family.</text>
</comment>
<dbReference type="EMBL" id="QXIT01000141">
    <property type="protein sequence ID" value="RIE07004.1"/>
    <property type="molecule type" value="Genomic_DNA"/>
</dbReference>
<dbReference type="PANTHER" id="PTHR20881:SF0">
    <property type="entry name" value="3-METHYL-2-OXOBUTANOATE HYDROXYMETHYLTRANSFERASE"/>
    <property type="match status" value="1"/>
</dbReference>
<feature type="active site" description="Proton acceptor" evidence="7 8">
    <location>
        <position position="184"/>
    </location>
</feature>
<dbReference type="Pfam" id="PF02548">
    <property type="entry name" value="Pantoate_transf"/>
    <property type="match status" value="1"/>
</dbReference>
<dbReference type="InterPro" id="IPR015813">
    <property type="entry name" value="Pyrv/PenolPyrv_kinase-like_dom"/>
</dbReference>
<dbReference type="UniPathway" id="UPA00028">
    <property type="reaction ID" value="UER00003"/>
</dbReference>
<feature type="binding site" evidence="7 9">
    <location>
        <position position="115"/>
    </location>
    <ligand>
        <name>3-methyl-2-oxobutanoate</name>
        <dbReference type="ChEBI" id="CHEBI:11851"/>
    </ligand>
</feature>
<evidence type="ECO:0000313" key="14">
    <source>
        <dbReference type="Proteomes" id="UP000266489"/>
    </source>
</evidence>
<dbReference type="GO" id="GO:0032259">
    <property type="term" value="P:methylation"/>
    <property type="evidence" value="ECO:0007669"/>
    <property type="project" value="UniProtKB-KW"/>
</dbReference>
<comment type="cofactor">
    <cofactor evidence="7 10">
        <name>Mg(2+)</name>
        <dbReference type="ChEBI" id="CHEBI:18420"/>
    </cofactor>
    <text evidence="7 10">Binds 1 Mg(2+) ion per subunit.</text>
</comment>
<proteinExistence type="inferred from homology"/>
<comment type="function">
    <text evidence="6 7">Catalyzes the reversible reaction in which hydroxymethyl group from 5,10-methylenetetrahydrofolate is transferred onto alpha-ketoisovalerate to form ketopantoate.</text>
</comment>
<evidence type="ECO:0000256" key="1">
    <source>
        <dbReference type="ARBA" id="ARBA00005033"/>
    </source>
</evidence>
<feature type="binding site" evidence="7 10">
    <location>
        <position position="117"/>
    </location>
    <ligand>
        <name>Mg(2+)</name>
        <dbReference type="ChEBI" id="CHEBI:18420"/>
    </ligand>
</feature>
<name>A0A398D7X2_9BACT</name>
<dbReference type="CDD" id="cd06557">
    <property type="entry name" value="KPHMT-like"/>
    <property type="match status" value="1"/>
</dbReference>
<organism evidence="12 14">
    <name type="scientific">Candidatus Cryosericum odellii</name>
    <dbReference type="NCBI Taxonomy" id="2290917"/>
    <lineage>
        <taxon>Bacteria</taxon>
        <taxon>Pseudomonadati</taxon>
        <taxon>Caldisericota/Cryosericota group</taxon>
        <taxon>Candidatus Cryosericota</taxon>
        <taxon>Candidatus Cryosericia</taxon>
        <taxon>Candidatus Cryosericales</taxon>
        <taxon>Candidatus Cryosericaceae</taxon>
        <taxon>Candidatus Cryosericum</taxon>
    </lineage>
</organism>
<dbReference type="InterPro" id="IPR040442">
    <property type="entry name" value="Pyrv_kinase-like_dom_sf"/>
</dbReference>
<dbReference type="NCBIfam" id="NF001452">
    <property type="entry name" value="PRK00311.1"/>
    <property type="match status" value="1"/>
</dbReference>
<dbReference type="PIRSF" id="PIRSF000388">
    <property type="entry name" value="Pantoate_hydroxy_MeTrfase"/>
    <property type="match status" value="1"/>
</dbReference>
<dbReference type="Gene3D" id="3.20.20.60">
    <property type="entry name" value="Phosphoenolpyruvate-binding domains"/>
    <property type="match status" value="1"/>
</dbReference>
<dbReference type="HAMAP" id="MF_00156">
    <property type="entry name" value="PanB"/>
    <property type="match status" value="1"/>
</dbReference>
<dbReference type="GO" id="GO:0008168">
    <property type="term" value="F:methyltransferase activity"/>
    <property type="evidence" value="ECO:0007669"/>
    <property type="project" value="UniProtKB-KW"/>
</dbReference>
<feature type="binding site" evidence="7 9">
    <location>
        <begin position="46"/>
        <end position="47"/>
    </location>
    <ligand>
        <name>3-methyl-2-oxobutanoate</name>
        <dbReference type="ChEBI" id="CHEBI:11851"/>
    </ligand>
</feature>
<feature type="binding site" evidence="7 9">
    <location>
        <position position="85"/>
    </location>
    <ligand>
        <name>3-methyl-2-oxobutanoate</name>
        <dbReference type="ChEBI" id="CHEBI:11851"/>
    </ligand>
</feature>
<evidence type="ECO:0000256" key="7">
    <source>
        <dbReference type="HAMAP-Rule" id="MF_00156"/>
    </source>
</evidence>
<keyword evidence="7" id="KW-0963">Cytoplasm</keyword>
<comment type="pathway">
    <text evidence="1 7">Cofactor biosynthesis; (R)-pantothenate biosynthesis; (R)-pantoate from 3-methyl-2-oxobutanoate: step 1/2.</text>
</comment>
<evidence type="ECO:0000313" key="12">
    <source>
        <dbReference type="EMBL" id="RIE07461.1"/>
    </source>
</evidence>
<evidence type="ECO:0000256" key="8">
    <source>
        <dbReference type="PIRSR" id="PIRSR000388-1"/>
    </source>
</evidence>
<dbReference type="FunFam" id="3.20.20.60:FF:000003">
    <property type="entry name" value="3-methyl-2-oxobutanoate hydroxymethyltransferase"/>
    <property type="match status" value="1"/>
</dbReference>
<evidence type="ECO:0000313" key="13">
    <source>
        <dbReference type="Proteomes" id="UP000266260"/>
    </source>
</evidence>
<evidence type="ECO:0000256" key="3">
    <source>
        <dbReference type="ARBA" id="ARBA00011424"/>
    </source>
</evidence>